<feature type="domain" description="NAD-dependent epimerase/dehydratase" evidence="1">
    <location>
        <begin position="79"/>
        <end position="199"/>
    </location>
</feature>
<dbReference type="Proteomes" id="UP000007076">
    <property type="component" value="Chromosome"/>
</dbReference>
<dbReference type="PANTHER" id="PTHR48079">
    <property type="entry name" value="PROTEIN YEEZ"/>
    <property type="match status" value="1"/>
</dbReference>
<evidence type="ECO:0000313" key="3">
    <source>
        <dbReference type="Proteomes" id="UP000007076"/>
    </source>
</evidence>
<evidence type="ECO:0000313" key="2">
    <source>
        <dbReference type="EMBL" id="BAJ31749.1"/>
    </source>
</evidence>
<dbReference type="HOGENOM" id="CLU_061176_0_1_11"/>
<dbReference type="GO" id="GO:0004029">
    <property type="term" value="F:aldehyde dehydrogenase (NAD+) activity"/>
    <property type="evidence" value="ECO:0007669"/>
    <property type="project" value="TreeGrafter"/>
</dbReference>
<dbReference type="KEGG" id="ksk:KSE_59790"/>
<dbReference type="RefSeq" id="WP_014139045.1">
    <property type="nucleotide sequence ID" value="NC_016109.1"/>
</dbReference>
<dbReference type="InterPro" id="IPR001509">
    <property type="entry name" value="Epimerase_deHydtase"/>
</dbReference>
<evidence type="ECO:0000259" key="1">
    <source>
        <dbReference type="Pfam" id="PF01370"/>
    </source>
</evidence>
<dbReference type="EMBL" id="AP010968">
    <property type="protein sequence ID" value="BAJ31749.1"/>
    <property type="molecule type" value="Genomic_DNA"/>
</dbReference>
<sequence>MLGGTRFVGRALVEAALAAGHRVTLFNRGLSAPGLFPGVETVLGDRTADLSALAGRSWDAVVDVAGYEPEAVRRSVAALSGRVGRYVFVSSLSVLADQATVQDEDGELLDLDRELPPHQLYGARKARCERIVLDAFGERASVVRPGLIVGPHDSTDRFPYWPRRFRRGGRVLLPGDPADPAQFIDVRDLAAWILDCVTAGRGGPYHVTGRPLPFGEFFAACRAVVNPAAEPVWIDSARLLRAGVEPWMGVPMWIASPECAAINRVDVSRALAAGLAYRPLAETIADTLAWDTARGGPAPDARGLAAEGLSAAAERRLLELLEPLG</sequence>
<organism evidence="2 3">
    <name type="scientific">Kitasatospora setae (strain ATCC 33774 / DSM 43861 / JCM 3304 / KCC A-0304 / NBRC 14216 / KM-6054)</name>
    <name type="common">Streptomyces setae</name>
    <dbReference type="NCBI Taxonomy" id="452652"/>
    <lineage>
        <taxon>Bacteria</taxon>
        <taxon>Bacillati</taxon>
        <taxon>Actinomycetota</taxon>
        <taxon>Actinomycetes</taxon>
        <taxon>Kitasatosporales</taxon>
        <taxon>Streptomycetaceae</taxon>
        <taxon>Kitasatospora</taxon>
    </lineage>
</organism>
<dbReference type="GO" id="GO:0005737">
    <property type="term" value="C:cytoplasm"/>
    <property type="evidence" value="ECO:0007669"/>
    <property type="project" value="TreeGrafter"/>
</dbReference>
<dbReference type="Pfam" id="PF01370">
    <property type="entry name" value="Epimerase"/>
    <property type="match status" value="1"/>
</dbReference>
<dbReference type="SUPFAM" id="SSF51735">
    <property type="entry name" value="NAD(P)-binding Rossmann-fold domains"/>
    <property type="match status" value="1"/>
</dbReference>
<dbReference type="PANTHER" id="PTHR48079:SF6">
    <property type="entry name" value="NAD(P)-BINDING DOMAIN-CONTAINING PROTEIN-RELATED"/>
    <property type="match status" value="1"/>
</dbReference>
<protein>
    <submittedName>
        <fullName evidence="2">Putative NAD-dependent epimerase/dehydratase</fullName>
    </submittedName>
</protein>
<name>E4N0R5_KITSK</name>
<dbReference type="STRING" id="452652.KSE_59790"/>
<dbReference type="InterPro" id="IPR036291">
    <property type="entry name" value="NAD(P)-bd_dom_sf"/>
</dbReference>
<dbReference type="PATRIC" id="fig|452652.3.peg.5987"/>
<accession>E4N0R5</accession>
<dbReference type="eggNOG" id="COG0451">
    <property type="taxonomic scope" value="Bacteria"/>
</dbReference>
<dbReference type="InterPro" id="IPR051783">
    <property type="entry name" value="NAD(P)-dependent_oxidoreduct"/>
</dbReference>
<dbReference type="AlphaFoldDB" id="E4N0R5"/>
<reference evidence="2 3" key="1">
    <citation type="journal article" date="2010" name="DNA Res.">
        <title>Genome sequence of Kitasatospora setae NBRC 14216T: an evolutionary snapshot of the family Streptomycetaceae.</title>
        <authorList>
            <person name="Ichikawa N."/>
            <person name="Oguchi A."/>
            <person name="Ikeda H."/>
            <person name="Ishikawa J."/>
            <person name="Kitani S."/>
            <person name="Watanabe Y."/>
            <person name="Nakamura S."/>
            <person name="Katano Y."/>
            <person name="Kishi E."/>
            <person name="Sasagawa M."/>
            <person name="Ankai A."/>
            <person name="Fukui S."/>
            <person name="Hashimoto Y."/>
            <person name="Kamata S."/>
            <person name="Otoguro M."/>
            <person name="Tanikawa S."/>
            <person name="Nihira T."/>
            <person name="Horinouchi S."/>
            <person name="Ohnishi Y."/>
            <person name="Hayakawa M."/>
            <person name="Kuzuyama T."/>
            <person name="Arisawa A."/>
            <person name="Nomoto F."/>
            <person name="Miura H."/>
            <person name="Takahashi Y."/>
            <person name="Fujita N."/>
        </authorList>
    </citation>
    <scope>NUCLEOTIDE SEQUENCE [LARGE SCALE GENOMIC DNA]</scope>
    <source>
        <strain evidence="3">ATCC 33774 / DSM 43861 / JCM 3304 / KCC A-0304 / NBRC 14216 / KM-6054</strain>
    </source>
</reference>
<keyword evidence="3" id="KW-1185">Reference proteome</keyword>
<proteinExistence type="predicted"/>
<dbReference type="Gene3D" id="3.40.50.720">
    <property type="entry name" value="NAD(P)-binding Rossmann-like Domain"/>
    <property type="match status" value="1"/>
</dbReference>
<gene>
    <name evidence="2" type="ordered locus">KSE_59790</name>
</gene>